<keyword evidence="2" id="KW-1185">Reference proteome</keyword>
<evidence type="ECO:0000313" key="2">
    <source>
        <dbReference type="Proteomes" id="UP001148662"/>
    </source>
</evidence>
<gene>
    <name evidence="1" type="ORF">NM688_g7508</name>
</gene>
<organism evidence="1 2">
    <name type="scientific">Phlebia brevispora</name>
    <dbReference type="NCBI Taxonomy" id="194682"/>
    <lineage>
        <taxon>Eukaryota</taxon>
        <taxon>Fungi</taxon>
        <taxon>Dikarya</taxon>
        <taxon>Basidiomycota</taxon>
        <taxon>Agaricomycotina</taxon>
        <taxon>Agaricomycetes</taxon>
        <taxon>Polyporales</taxon>
        <taxon>Meruliaceae</taxon>
        <taxon>Phlebia</taxon>
    </lineage>
</organism>
<protein>
    <submittedName>
        <fullName evidence="1">Uncharacterized protein</fullName>
    </submittedName>
</protein>
<dbReference type="Proteomes" id="UP001148662">
    <property type="component" value="Unassembled WGS sequence"/>
</dbReference>
<comment type="caution">
    <text evidence="1">The sequence shown here is derived from an EMBL/GenBank/DDBJ whole genome shotgun (WGS) entry which is preliminary data.</text>
</comment>
<evidence type="ECO:0000313" key="1">
    <source>
        <dbReference type="EMBL" id="KAJ3531878.1"/>
    </source>
</evidence>
<proteinExistence type="predicted"/>
<accession>A0ACC1S4Z4</accession>
<dbReference type="EMBL" id="JANHOG010001769">
    <property type="protein sequence ID" value="KAJ3531878.1"/>
    <property type="molecule type" value="Genomic_DNA"/>
</dbReference>
<reference evidence="1" key="1">
    <citation type="submission" date="2022-07" db="EMBL/GenBank/DDBJ databases">
        <title>Genome Sequence of Phlebia brevispora.</title>
        <authorList>
            <person name="Buettner E."/>
        </authorList>
    </citation>
    <scope>NUCLEOTIDE SEQUENCE</scope>
    <source>
        <strain evidence="1">MPL23</strain>
    </source>
</reference>
<sequence length="526" mass="59721">MAIFQDTLCGPEYPIVGSGLGRFGSNASCHPTTTHLERKAIPQHVYTRAITIHRSPDPKPLNPVFGDARSQLFAVPQRFQYRADCDLQAEPQIIDDAAHDRLKPQPGMAIRESFETKVERELNLACDQNGQYAQKHLKEDYNVKQMIVEGRRIPFGFWHHSLPHFRKDDFSPEARGFVENSYLRGLTSQEFFFHAMAGRGDLIDTTVKTGEIGYIQRRLAKALEDVMFVYGEDGMDSAFIERQNIETFALANREFEHDYRVDVTDPSGGFLPGVLQVGLDDSSLELQNKLNEEFGQLSEDRRMLRRSIFPRTDPTAPHYLPVNIQRIVQNAVQIFHINRRKSSDLGPAYIIDSVRELCDCLVVVRGDDPLSKEAQGNTTLMFRMRLRATLAARRALERYRLNREASKWVLNEVESKFNQSLMNPGEMCGTLAVQSIGEPATQLTLNTFHYAGVSSKNVTLGVPRLKEIINVATHTKTPKQELAYMSLRTVTSAVEIWYDPDPVTTTMEEDSVFVESFFAIPDEDIK</sequence>
<name>A0ACC1S4Z4_9APHY</name>